<protein>
    <recommendedName>
        <fullName evidence="4">Putative zinc-finger domain-containing protein</fullName>
    </recommendedName>
</protein>
<dbReference type="EMBL" id="JACGXP010000001">
    <property type="protein sequence ID" value="MBA8989407.1"/>
    <property type="molecule type" value="Genomic_DNA"/>
</dbReference>
<feature type="transmembrane region" description="Helical" evidence="3">
    <location>
        <begin position="92"/>
        <end position="113"/>
    </location>
</feature>
<dbReference type="InterPro" id="IPR041916">
    <property type="entry name" value="Anti_sigma_zinc_sf"/>
</dbReference>
<proteinExistence type="predicted"/>
<dbReference type="AlphaFoldDB" id="A0AAW3T3H4"/>
<organism evidence="5 6">
    <name type="scientific">Curtobacterium pusillum</name>
    <dbReference type="NCBI Taxonomy" id="69373"/>
    <lineage>
        <taxon>Bacteria</taxon>
        <taxon>Bacillati</taxon>
        <taxon>Actinomycetota</taxon>
        <taxon>Actinomycetes</taxon>
        <taxon>Micrococcales</taxon>
        <taxon>Microbacteriaceae</taxon>
        <taxon>Curtobacterium</taxon>
    </lineage>
</organism>
<dbReference type="Proteomes" id="UP000590225">
    <property type="component" value="Unassembled WGS sequence"/>
</dbReference>
<feature type="domain" description="Putative zinc-finger" evidence="4">
    <location>
        <begin position="12"/>
        <end position="37"/>
    </location>
</feature>
<evidence type="ECO:0000313" key="6">
    <source>
        <dbReference type="Proteomes" id="UP000590225"/>
    </source>
</evidence>
<evidence type="ECO:0000313" key="5">
    <source>
        <dbReference type="EMBL" id="MBA8989407.1"/>
    </source>
</evidence>
<keyword evidence="2" id="KW-0804">Transcription</keyword>
<keyword evidence="3" id="KW-0472">Membrane</keyword>
<keyword evidence="1" id="KW-0805">Transcription regulation</keyword>
<dbReference type="Pfam" id="PF13490">
    <property type="entry name" value="zf-HC2"/>
    <property type="match status" value="1"/>
</dbReference>
<evidence type="ECO:0000256" key="1">
    <source>
        <dbReference type="ARBA" id="ARBA00023015"/>
    </source>
</evidence>
<accession>A0AAW3T3H4</accession>
<evidence type="ECO:0000259" key="4">
    <source>
        <dbReference type="Pfam" id="PF13490"/>
    </source>
</evidence>
<sequence length="237" mass="24768">MTDDRYRDWDAAYVLGSLPTDERLEYERHLETCAACRAAVAELAGMPGLLGRLPAEDAVAIAEPDGRRDAAPARSLATVAHRVRTRRRRRRVLVAATAGLAVVAAVLGGVAVGTGASTPVSPSVPPVASSVPRAAERYAMSSGSGLTVDLDVTGTAWGTRFDWGCEYGGRDWGTGSAVLYDLVVVRKDGTDVTVASWSASGRRAEGLAAATDVPLASIASVEVRLHGERRALASVAL</sequence>
<evidence type="ECO:0000256" key="3">
    <source>
        <dbReference type="SAM" id="Phobius"/>
    </source>
</evidence>
<evidence type="ECO:0000256" key="2">
    <source>
        <dbReference type="ARBA" id="ARBA00023163"/>
    </source>
</evidence>
<reference evidence="5 6" key="1">
    <citation type="submission" date="2020-07" db="EMBL/GenBank/DDBJ databases">
        <title>Above-ground endophytic microbial communities from plants in different locations in the United States.</title>
        <authorList>
            <person name="Frank C."/>
        </authorList>
    </citation>
    <scope>NUCLEOTIDE SEQUENCE [LARGE SCALE GENOMIC DNA]</scope>
    <source>
        <strain evidence="5 6">WPL5_2</strain>
    </source>
</reference>
<dbReference type="InterPro" id="IPR027383">
    <property type="entry name" value="Znf_put"/>
</dbReference>
<keyword evidence="3" id="KW-0812">Transmembrane</keyword>
<dbReference type="RefSeq" id="WP_182515122.1">
    <property type="nucleotide sequence ID" value="NZ_JACGXP010000001.1"/>
</dbReference>
<name>A0AAW3T3H4_9MICO</name>
<dbReference type="Gene3D" id="1.10.10.1320">
    <property type="entry name" value="Anti-sigma factor, zinc-finger domain"/>
    <property type="match status" value="1"/>
</dbReference>
<gene>
    <name evidence="5" type="ORF">FHW23_000639</name>
</gene>
<comment type="caution">
    <text evidence="5">The sequence shown here is derived from an EMBL/GenBank/DDBJ whole genome shotgun (WGS) entry which is preliminary data.</text>
</comment>
<keyword evidence="3" id="KW-1133">Transmembrane helix</keyword>